<keyword evidence="3 6" id="KW-0812">Transmembrane</keyword>
<dbReference type="Pfam" id="PF12698">
    <property type="entry name" value="ABC2_membrane_3"/>
    <property type="match status" value="1"/>
</dbReference>
<dbReference type="PANTHER" id="PTHR30294:SF38">
    <property type="entry name" value="TRANSPORT PERMEASE PROTEIN"/>
    <property type="match status" value="1"/>
</dbReference>
<dbReference type="InterPro" id="IPR051449">
    <property type="entry name" value="ABC-2_transporter_component"/>
</dbReference>
<dbReference type="EMBL" id="JBHTCP010000013">
    <property type="protein sequence ID" value="MFC7371436.1"/>
    <property type="molecule type" value="Genomic_DNA"/>
</dbReference>
<organism evidence="8 9">
    <name type="scientific">Fictibacillus iocasae</name>
    <dbReference type="NCBI Taxonomy" id="2715437"/>
    <lineage>
        <taxon>Bacteria</taxon>
        <taxon>Bacillati</taxon>
        <taxon>Bacillota</taxon>
        <taxon>Bacilli</taxon>
        <taxon>Bacillales</taxon>
        <taxon>Fictibacillaceae</taxon>
        <taxon>Fictibacillus</taxon>
    </lineage>
</organism>
<keyword evidence="9" id="KW-1185">Reference proteome</keyword>
<feature type="transmembrane region" description="Helical" evidence="6">
    <location>
        <begin position="270"/>
        <end position="292"/>
    </location>
</feature>
<feature type="transmembrane region" description="Helical" evidence="6">
    <location>
        <begin position="386"/>
        <end position="404"/>
    </location>
</feature>
<comment type="subcellular location">
    <subcellularLocation>
        <location evidence="1">Cell membrane</location>
        <topology evidence="1">Multi-pass membrane protein</topology>
    </subcellularLocation>
</comment>
<evidence type="ECO:0000259" key="7">
    <source>
        <dbReference type="Pfam" id="PF12698"/>
    </source>
</evidence>
<dbReference type="Gene3D" id="3.40.1710.10">
    <property type="entry name" value="abc type-2 transporter like domain"/>
    <property type="match status" value="1"/>
</dbReference>
<evidence type="ECO:0000256" key="6">
    <source>
        <dbReference type="SAM" id="Phobius"/>
    </source>
</evidence>
<dbReference type="RefSeq" id="WP_379748002.1">
    <property type="nucleotide sequence ID" value="NZ_JBHTCP010000013.1"/>
</dbReference>
<protein>
    <submittedName>
        <fullName evidence="8">ABC transporter permease</fullName>
    </submittedName>
</protein>
<keyword evidence="5 6" id="KW-0472">Membrane</keyword>
<evidence type="ECO:0000313" key="8">
    <source>
        <dbReference type="EMBL" id="MFC7371436.1"/>
    </source>
</evidence>
<feature type="transmembrane region" description="Helical" evidence="6">
    <location>
        <begin position="229"/>
        <end position="250"/>
    </location>
</feature>
<dbReference type="PANTHER" id="PTHR30294">
    <property type="entry name" value="MEMBRANE COMPONENT OF ABC TRANSPORTER YHHJ-RELATED"/>
    <property type="match status" value="1"/>
</dbReference>
<feature type="transmembrane region" description="Helical" evidence="6">
    <location>
        <begin position="335"/>
        <end position="354"/>
    </location>
</feature>
<evidence type="ECO:0000313" key="9">
    <source>
        <dbReference type="Proteomes" id="UP001596549"/>
    </source>
</evidence>
<accession>A0ABW2NLX5</accession>
<keyword evidence="2" id="KW-1003">Cell membrane</keyword>
<evidence type="ECO:0000256" key="2">
    <source>
        <dbReference type="ARBA" id="ARBA00022475"/>
    </source>
</evidence>
<evidence type="ECO:0000256" key="4">
    <source>
        <dbReference type="ARBA" id="ARBA00022989"/>
    </source>
</evidence>
<comment type="caution">
    <text evidence="8">The sequence shown here is derived from an EMBL/GenBank/DDBJ whole genome shotgun (WGS) entry which is preliminary data.</text>
</comment>
<feature type="domain" description="ABC-2 type transporter transmembrane" evidence="7">
    <location>
        <begin position="24"/>
        <end position="381"/>
    </location>
</feature>
<evidence type="ECO:0000256" key="5">
    <source>
        <dbReference type="ARBA" id="ARBA00023136"/>
    </source>
</evidence>
<dbReference type="InterPro" id="IPR013525">
    <property type="entry name" value="ABC2_TM"/>
</dbReference>
<evidence type="ECO:0000256" key="1">
    <source>
        <dbReference type="ARBA" id="ARBA00004651"/>
    </source>
</evidence>
<proteinExistence type="predicted"/>
<evidence type="ECO:0000256" key="3">
    <source>
        <dbReference type="ARBA" id="ARBA00022692"/>
    </source>
</evidence>
<dbReference type="Proteomes" id="UP001596549">
    <property type="component" value="Unassembled WGS sequence"/>
</dbReference>
<name>A0ABW2NLX5_9BACL</name>
<reference evidence="9" key="1">
    <citation type="journal article" date="2019" name="Int. J. Syst. Evol. Microbiol.">
        <title>The Global Catalogue of Microorganisms (GCM) 10K type strain sequencing project: providing services to taxonomists for standard genome sequencing and annotation.</title>
        <authorList>
            <consortium name="The Broad Institute Genomics Platform"/>
            <consortium name="The Broad Institute Genome Sequencing Center for Infectious Disease"/>
            <person name="Wu L."/>
            <person name="Ma J."/>
        </authorList>
    </citation>
    <scope>NUCLEOTIDE SEQUENCE [LARGE SCALE GENOMIC DNA]</scope>
    <source>
        <strain evidence="9">NBRC 106396</strain>
    </source>
</reference>
<sequence length="411" mass="44818">MGTTAAIAVNRIRILLSSRRSALLLLLPVLFLGLLDRFAADTVSKSNIPIVIADSDQSEITKQIISAIQKNPVMTVLQADSEDEARNLVKTQKAAAGFHFPENFGDDVLQNEAEESVTVWTTPTVISTAAVQEMVAAEIMRPSASALGAETAVENAHQSSRMNAAEKQQLWKEVYEYTNTTWNKKTLMTIENIPVSSLGSGTLGSGTKGSGTKVPDPEVPVQPAAVSSLYLPGVLLFLMLFSFAWCGWVITERNSAITGRILLTAKPHHYVAGSLLAITALQWLLLAGFTVYAYQSGKLPAQDMLQQTASLAMYGVLVSTVVFYLAHRVRYMRTWGMITITVLLLSSLFSGTFIPTDEITERLHYLAYVTPQYWAADAAVSQHPPYITLFCMAAAAMIVAIHSTRKAGEQR</sequence>
<keyword evidence="4 6" id="KW-1133">Transmembrane helix</keyword>
<gene>
    <name evidence="8" type="ORF">ACFQPF_07090</name>
</gene>
<feature type="transmembrane region" description="Helical" evidence="6">
    <location>
        <begin position="304"/>
        <end position="326"/>
    </location>
</feature>